<proteinExistence type="predicted"/>
<reference evidence="1" key="1">
    <citation type="journal article" date="2014" name="J. Virol.">
        <title>Brown planthopper nudivirus DNA integrated in its host genome.</title>
        <authorList>
            <person name="Cheng R.L."/>
            <person name="Xi Y."/>
            <person name="Lou Y.H."/>
            <person name="Wang Z."/>
            <person name="Xu J.Y."/>
            <person name="Xu H.J."/>
            <person name="Zhang C.X."/>
        </authorList>
    </citation>
    <scope>NUCLEOTIDE SEQUENCE</scope>
    <source>
        <strain evidence="1">Hangzhou</strain>
    </source>
</reference>
<organism evidence="1">
    <name type="scientific">Nilaparvata lugens endogenous nudivirus</name>
    <dbReference type="NCBI Taxonomy" id="1487700"/>
    <lineage>
        <taxon>Viruses</taxon>
        <taxon>Viruses incertae sedis</taxon>
        <taxon>Naldaviricetes</taxon>
        <taxon>Lefavirales</taxon>
        <taxon>Nudiviridae</taxon>
    </lineage>
</organism>
<protein>
    <submittedName>
        <fullName evidence="1">GrBNV_gp94-like protein</fullName>
    </submittedName>
</protein>
<evidence type="ECO:0000313" key="1">
    <source>
        <dbReference type="EMBL" id="AHW98257.1"/>
    </source>
</evidence>
<dbReference type="EMBL" id="KJ566539">
    <property type="protein sequence ID" value="AHW98257.1"/>
    <property type="molecule type" value="Genomic_DNA"/>
</dbReference>
<sequence>MPTKLARQVENVFPKLSRTSFIYYCIVLTEEQDLCGFILPSSLFNLRFLHATRPLTLVIEKDKHTNNIPSDAVLLKSHGNRETWQIPISESRCTNVWSADSNHHHQNTLELCRLIYIYKIVYICNVTYINYGQLQTCLQHLIEYINS</sequence>
<accession>X5GW98</accession>
<reference evidence="1" key="2">
    <citation type="submission" date="2014-03" db="EMBL/GenBank/DDBJ databases">
        <authorList>
            <person name="Cheng R."/>
            <person name="Zhang C.-X."/>
        </authorList>
    </citation>
    <scope>NUCLEOTIDE SEQUENCE</scope>
    <source>
        <strain evidence="1">Hangzhou</strain>
    </source>
</reference>
<name>X5GW98_9VIRU</name>